<dbReference type="PANTHER" id="PTHR22950:SF461">
    <property type="entry name" value="AMINO ACID TRANSPORTER TRANSMEMBRANE DOMAIN-CONTAINING PROTEIN"/>
    <property type="match status" value="1"/>
</dbReference>
<sequence length="295" mass="32843">MGVVAHSPPNYQAVFQSYNISKGPIIKQIASTAPFYTQVNGVMQMVFAYGGAMIFVEFMAEMKRPWDFWKAMICAQLLIFVCYLMYGLFVYSYQGQFTFNPANQGIGNYNWLTAINVLSLVSGLIAAALYGNIGIKVIYHNIVIDLLNGPELASSKGRVLWICMTIAYWALAFIIGSSIPNVSALSGFIAALCILQFTYTFPPIMSFGLELQRDAAKFDVYDEFSGRVVTRKDTWWNLSRWVRGLKPLWYIKLFNFLLFLSALATAALGMYASIEAIKAAFKAGHATSFGCIPSV</sequence>
<evidence type="ECO:0000313" key="11">
    <source>
        <dbReference type="Proteomes" id="UP000663829"/>
    </source>
</evidence>
<dbReference type="GO" id="GO:0016020">
    <property type="term" value="C:membrane"/>
    <property type="evidence" value="ECO:0007669"/>
    <property type="project" value="UniProtKB-SubCell"/>
</dbReference>
<feature type="transmembrane region" description="Helical" evidence="5">
    <location>
        <begin position="111"/>
        <end position="139"/>
    </location>
</feature>
<keyword evidence="11" id="KW-1185">Reference proteome</keyword>
<dbReference type="InterPro" id="IPR013057">
    <property type="entry name" value="AA_transpt_TM"/>
</dbReference>
<dbReference type="EMBL" id="CAJNOK010006581">
    <property type="protein sequence ID" value="CAF1008081.1"/>
    <property type="molecule type" value="Genomic_DNA"/>
</dbReference>
<evidence type="ECO:0000259" key="6">
    <source>
        <dbReference type="Pfam" id="PF01490"/>
    </source>
</evidence>
<evidence type="ECO:0000313" key="8">
    <source>
        <dbReference type="EMBL" id="CAF1031673.1"/>
    </source>
</evidence>
<name>A0A814J0D8_9BILA</name>
<feature type="transmembrane region" description="Helical" evidence="5">
    <location>
        <begin position="72"/>
        <end position="91"/>
    </location>
</feature>
<comment type="subcellular location">
    <subcellularLocation>
        <location evidence="1">Membrane</location>
        <topology evidence="1">Multi-pass membrane protein</topology>
    </subcellularLocation>
</comment>
<evidence type="ECO:0000256" key="3">
    <source>
        <dbReference type="ARBA" id="ARBA00022989"/>
    </source>
</evidence>
<dbReference type="Proteomes" id="UP000677228">
    <property type="component" value="Unassembled WGS sequence"/>
</dbReference>
<protein>
    <recommendedName>
        <fullName evidence="6">Amino acid transporter transmembrane domain-containing protein</fullName>
    </recommendedName>
</protein>
<keyword evidence="4 5" id="KW-0472">Membrane</keyword>
<dbReference type="GO" id="GO:0015179">
    <property type="term" value="F:L-amino acid transmembrane transporter activity"/>
    <property type="evidence" value="ECO:0007669"/>
    <property type="project" value="TreeGrafter"/>
</dbReference>
<keyword evidence="2 5" id="KW-0812">Transmembrane</keyword>
<evidence type="ECO:0000313" key="7">
    <source>
        <dbReference type="EMBL" id="CAF1008081.1"/>
    </source>
</evidence>
<evidence type="ECO:0000313" key="9">
    <source>
        <dbReference type="EMBL" id="CAF3777070.1"/>
    </source>
</evidence>
<dbReference type="EMBL" id="CAJOBC010003828">
    <property type="protein sequence ID" value="CAF3802380.1"/>
    <property type="molecule type" value="Genomic_DNA"/>
</dbReference>
<dbReference type="EMBL" id="CAJNOQ010003829">
    <property type="protein sequence ID" value="CAF1031673.1"/>
    <property type="molecule type" value="Genomic_DNA"/>
</dbReference>
<dbReference type="EMBL" id="CAJOBA010006588">
    <property type="protein sequence ID" value="CAF3777070.1"/>
    <property type="molecule type" value="Genomic_DNA"/>
</dbReference>
<keyword evidence="3 5" id="KW-1133">Transmembrane helix</keyword>
<feature type="domain" description="Amino acid transporter transmembrane" evidence="6">
    <location>
        <begin position="44"/>
        <end position="207"/>
    </location>
</feature>
<comment type="caution">
    <text evidence="8">The sequence shown here is derived from an EMBL/GenBank/DDBJ whole genome shotgun (WGS) entry which is preliminary data.</text>
</comment>
<evidence type="ECO:0000313" key="10">
    <source>
        <dbReference type="EMBL" id="CAF3802380.1"/>
    </source>
</evidence>
<dbReference type="Pfam" id="PF01490">
    <property type="entry name" value="Aa_trans"/>
    <property type="match status" value="1"/>
</dbReference>
<dbReference type="Proteomes" id="UP000681722">
    <property type="component" value="Unassembled WGS sequence"/>
</dbReference>
<gene>
    <name evidence="8" type="ORF">GPM918_LOCUS15311</name>
    <name evidence="7" type="ORF">OVA965_LOCUS14900</name>
    <name evidence="10" type="ORF">SRO942_LOCUS15309</name>
    <name evidence="9" type="ORF">TMI583_LOCUS14903</name>
</gene>
<dbReference type="Proteomes" id="UP000682733">
    <property type="component" value="Unassembled WGS sequence"/>
</dbReference>
<proteinExistence type="predicted"/>
<accession>A0A814J0D8</accession>
<dbReference type="OrthoDB" id="40134at2759"/>
<evidence type="ECO:0000256" key="1">
    <source>
        <dbReference type="ARBA" id="ARBA00004141"/>
    </source>
</evidence>
<feature type="transmembrane region" description="Helical" evidence="5">
    <location>
        <begin position="159"/>
        <end position="179"/>
    </location>
</feature>
<feature type="transmembrane region" description="Helical" evidence="5">
    <location>
        <begin position="253"/>
        <end position="274"/>
    </location>
</feature>
<evidence type="ECO:0000256" key="2">
    <source>
        <dbReference type="ARBA" id="ARBA00022692"/>
    </source>
</evidence>
<organism evidence="8 11">
    <name type="scientific">Didymodactylos carnosus</name>
    <dbReference type="NCBI Taxonomy" id="1234261"/>
    <lineage>
        <taxon>Eukaryota</taxon>
        <taxon>Metazoa</taxon>
        <taxon>Spiralia</taxon>
        <taxon>Gnathifera</taxon>
        <taxon>Rotifera</taxon>
        <taxon>Eurotatoria</taxon>
        <taxon>Bdelloidea</taxon>
        <taxon>Philodinida</taxon>
        <taxon>Philodinidae</taxon>
        <taxon>Didymodactylos</taxon>
    </lineage>
</organism>
<dbReference type="Proteomes" id="UP000663829">
    <property type="component" value="Unassembled WGS sequence"/>
</dbReference>
<evidence type="ECO:0000256" key="4">
    <source>
        <dbReference type="ARBA" id="ARBA00023136"/>
    </source>
</evidence>
<evidence type="ECO:0000256" key="5">
    <source>
        <dbReference type="SAM" id="Phobius"/>
    </source>
</evidence>
<feature type="transmembrane region" description="Helical" evidence="5">
    <location>
        <begin position="185"/>
        <end position="209"/>
    </location>
</feature>
<reference evidence="8" key="1">
    <citation type="submission" date="2021-02" db="EMBL/GenBank/DDBJ databases">
        <authorList>
            <person name="Nowell W R."/>
        </authorList>
    </citation>
    <scope>NUCLEOTIDE SEQUENCE</scope>
</reference>
<dbReference type="AlphaFoldDB" id="A0A814J0D8"/>
<feature type="transmembrane region" description="Helical" evidence="5">
    <location>
        <begin position="41"/>
        <end position="60"/>
    </location>
</feature>
<dbReference type="PANTHER" id="PTHR22950">
    <property type="entry name" value="AMINO ACID TRANSPORTER"/>
    <property type="match status" value="1"/>
</dbReference>